<dbReference type="PANTHER" id="PTHR11365">
    <property type="entry name" value="5-OXOPROLINASE RELATED"/>
    <property type="match status" value="1"/>
</dbReference>
<evidence type="ECO:0000313" key="2">
    <source>
        <dbReference type="EMBL" id="UGS39001.1"/>
    </source>
</evidence>
<gene>
    <name evidence="2" type="primary">apc4_21</name>
    <name evidence="2" type="ORF">DSM104329_05433</name>
</gene>
<dbReference type="EC" id="6.4.1.8" evidence="2"/>
<dbReference type="GO" id="GO:0006749">
    <property type="term" value="P:glutathione metabolic process"/>
    <property type="evidence" value="ECO:0007669"/>
    <property type="project" value="TreeGrafter"/>
</dbReference>
<dbReference type="InterPro" id="IPR003692">
    <property type="entry name" value="Hydantoinase_B"/>
</dbReference>
<accession>A0A9E7C2Y0</accession>
<dbReference type="GO" id="GO:0005829">
    <property type="term" value="C:cytosol"/>
    <property type="evidence" value="ECO:0007669"/>
    <property type="project" value="TreeGrafter"/>
</dbReference>
<evidence type="ECO:0000259" key="1">
    <source>
        <dbReference type="Pfam" id="PF02538"/>
    </source>
</evidence>
<dbReference type="AlphaFoldDB" id="A0A9E7C2Y0"/>
<dbReference type="PANTHER" id="PTHR11365:SF23">
    <property type="entry name" value="HYPOTHETICAL 5-OXOPROLINASE (EUROFUNG)-RELATED"/>
    <property type="match status" value="1"/>
</dbReference>
<organism evidence="2 3">
    <name type="scientific">Capillimicrobium parvum</name>
    <dbReference type="NCBI Taxonomy" id="2884022"/>
    <lineage>
        <taxon>Bacteria</taxon>
        <taxon>Bacillati</taxon>
        <taxon>Actinomycetota</taxon>
        <taxon>Thermoleophilia</taxon>
        <taxon>Solirubrobacterales</taxon>
        <taxon>Capillimicrobiaceae</taxon>
        <taxon>Capillimicrobium</taxon>
    </lineage>
</organism>
<dbReference type="EMBL" id="CP087164">
    <property type="protein sequence ID" value="UGS39001.1"/>
    <property type="molecule type" value="Genomic_DNA"/>
</dbReference>
<protein>
    <submittedName>
        <fullName evidence="2">Acetophenone carboxylase delta subunit</fullName>
        <ecNumber evidence="2">6.4.1.8</ecNumber>
    </submittedName>
</protein>
<name>A0A9E7C2Y0_9ACTN</name>
<keyword evidence="3" id="KW-1185">Reference proteome</keyword>
<dbReference type="RefSeq" id="WP_259313012.1">
    <property type="nucleotide sequence ID" value="NZ_CP087164.1"/>
</dbReference>
<reference evidence="2" key="1">
    <citation type="journal article" date="2022" name="Int. J. Syst. Evol. Microbiol.">
        <title>Pseudomonas aegrilactucae sp. nov. and Pseudomonas morbosilactucae sp. nov., pathogens causing bacterial rot of lettuce in Japan.</title>
        <authorList>
            <person name="Sawada H."/>
            <person name="Fujikawa T."/>
            <person name="Satou M."/>
        </authorList>
    </citation>
    <scope>NUCLEOTIDE SEQUENCE</scope>
    <source>
        <strain evidence="2">0166_1</strain>
    </source>
</reference>
<dbReference type="GO" id="GO:0017168">
    <property type="term" value="F:5-oxoprolinase (ATP-hydrolyzing) activity"/>
    <property type="evidence" value="ECO:0007669"/>
    <property type="project" value="TreeGrafter"/>
</dbReference>
<dbReference type="GO" id="GO:0016874">
    <property type="term" value="F:ligase activity"/>
    <property type="evidence" value="ECO:0007669"/>
    <property type="project" value="UniProtKB-KW"/>
</dbReference>
<evidence type="ECO:0000313" key="3">
    <source>
        <dbReference type="Proteomes" id="UP001162834"/>
    </source>
</evidence>
<dbReference type="Proteomes" id="UP001162834">
    <property type="component" value="Chromosome"/>
</dbReference>
<dbReference type="KEGG" id="sbae:DSM104329_05433"/>
<dbReference type="InterPro" id="IPR045079">
    <property type="entry name" value="Oxoprolinase-like"/>
</dbReference>
<proteinExistence type="predicted"/>
<keyword evidence="2" id="KW-0436">Ligase</keyword>
<feature type="domain" description="Hydantoinase B/oxoprolinase" evidence="1">
    <location>
        <begin position="15"/>
        <end position="539"/>
    </location>
</feature>
<sequence>MTAPVAQTARGADYDPITFSVMLSRFNNIANEMTLTLEYTAWTSILALARDYSCAIYDAVPRQICMFDALPIHTTSMHLVLAEMHRAFEGDVHEGDIFMCNAPYRGNTHVGDVVTAEPVFAEGRHLFWSVTKGHQLDVGAIAPSSIVPGAKNVWQEGLHIPPLKIYDRGKPREDVIDLYLTNLRYRDLLHGDLLAQLGSIGKGRARLEELVSDYGADEVLTYVDHIIDYADRRMAEEVRAIPDGTYTAEAWADSDGADSVNIPIRVSVTVDDDMVRVDYTGSGPQSPSGVNGTFATSQGAAAIPFMYYIDPDIPHNHGCFKHIDAYAPEGTICNATYPAATCCATTCPTDTMHDVVNKAMAAAVPDKVVAGGARAANMPNWAGIDERTGEPWAAMFFNNGGGAGACKGTDGWPILATLAAMGGLKSLVIEQLELLYPLLALEMEAEPDSMGMGEWIGGPGVRWVLRPIAGSAEVVTFGDGQQNPPHGVLGGTMGIGGGQYVEVESTGRRRYVSATGHYLVGPGEVRVGVSTGGGGYGNPIDRDPEQVRRDVRDGLVTRETAAAVCGVVLSDDWDPVIDVAATEARRAELAKVERPMVEPTAPAASTWLERDMREGDEYLLNPTVA</sequence>
<dbReference type="Pfam" id="PF02538">
    <property type="entry name" value="Hydantoinase_B"/>
    <property type="match status" value="1"/>
</dbReference>